<proteinExistence type="evidence at transcript level"/>
<dbReference type="InterPro" id="IPR050187">
    <property type="entry name" value="Lipid_Phosphate_FormReg"/>
</dbReference>
<keyword evidence="3" id="KW-0808">Transferase</keyword>
<keyword evidence="3" id="KW-0418">Kinase</keyword>
<reference evidence="3" key="1">
    <citation type="journal article" date="2017" name="J. Exp. Biol.">
        <title>The sphingosine rheostat is involved in the cnidarian heat stress response but not necessarily in bleaching.</title>
        <authorList>
            <person name="Kitchen S.A."/>
            <person name="Weis V.M."/>
        </authorList>
    </citation>
    <scope>NUCLEOTIDE SEQUENCE</scope>
</reference>
<dbReference type="Pfam" id="PF00781">
    <property type="entry name" value="DAGK_cat"/>
    <property type="match status" value="1"/>
</dbReference>
<sequence>MAESVLLQTCFHLLPSKKLFEVRLTRKKLFYQQTSIDSCWRTSNSPLFSVNLEDVYGGKVFRSRSRNNINSYLHIFTCPVEGKRRVRGRIRFKVSGWEDADSNVRCAERWLKMILWLVKHPGIDVDTIKDRKLPSQRKLLVFVNPCSGSGKSLAIFKKNVVPMFTEASIDYTLRVTEYAGHAEKIALELNIEEWDGLVICSGDGLVHELVNGLMKRPDWKRAMTLPMGVIPTGSGNALCYSALYASGEPFDLTAAVFAVIRGQTLDLDLCAIETPSQKLFSFLSLSWGMISDVDMESEKYRRLGNARFTLGAIIRILNLRTYRGKLSYLPPDEAEHPTTSLDLPKEETKNEDDDLANFYSLPGSPSGSFYNTKSAPEEKPPKINSSHENIGMLDSAHPSINDISQTVSEHRGTLSMPSIAKRLPSNWKTIEGEFILSSCVLISHLDGNCNFAPEAKFGDGFLYMAYIKSGVSKLRLLATLKEMETGIQVNSDDFFILKACAFRLEPDLSQQGTMAVDGERLPYSEVQGEVYKGVGRVMCGRPYSF</sequence>
<dbReference type="SUPFAM" id="SSF111331">
    <property type="entry name" value="NAD kinase/diacylglycerol kinase-like"/>
    <property type="match status" value="1"/>
</dbReference>
<organism evidence="3">
    <name type="scientific">Exaiptasia diaphana</name>
    <name type="common">Tropical sea anemone</name>
    <name type="synonym">Aiptasia pulchella</name>
    <dbReference type="NCBI Taxonomy" id="2652724"/>
    <lineage>
        <taxon>Eukaryota</taxon>
        <taxon>Metazoa</taxon>
        <taxon>Cnidaria</taxon>
        <taxon>Anthozoa</taxon>
        <taxon>Hexacorallia</taxon>
        <taxon>Actiniaria</taxon>
        <taxon>Aiptasiidae</taxon>
        <taxon>Exaiptasia</taxon>
    </lineage>
</organism>
<dbReference type="InterPro" id="IPR016064">
    <property type="entry name" value="NAD/diacylglycerol_kinase_sf"/>
</dbReference>
<evidence type="ECO:0000256" key="1">
    <source>
        <dbReference type="SAM" id="MobiDB-lite"/>
    </source>
</evidence>
<name>A0A1S7DKT5_EXADI</name>
<dbReference type="GO" id="GO:0001727">
    <property type="term" value="F:lipid kinase activity"/>
    <property type="evidence" value="ECO:0007669"/>
    <property type="project" value="TreeGrafter"/>
</dbReference>
<protein>
    <submittedName>
        <fullName evidence="3">Sphingosine kinase 1</fullName>
    </submittedName>
</protein>
<accession>A0A1S7DKT5</accession>
<dbReference type="PANTHER" id="PTHR12358">
    <property type="entry name" value="SPHINGOSINE KINASE"/>
    <property type="match status" value="1"/>
</dbReference>
<dbReference type="GO" id="GO:0005737">
    <property type="term" value="C:cytoplasm"/>
    <property type="evidence" value="ECO:0007669"/>
    <property type="project" value="TreeGrafter"/>
</dbReference>
<dbReference type="PANTHER" id="PTHR12358:SF112">
    <property type="entry name" value="LD11247P-RELATED"/>
    <property type="match status" value="1"/>
</dbReference>
<dbReference type="GO" id="GO:0046512">
    <property type="term" value="P:sphingosine biosynthetic process"/>
    <property type="evidence" value="ECO:0007669"/>
    <property type="project" value="TreeGrafter"/>
</dbReference>
<feature type="region of interest" description="Disordered" evidence="1">
    <location>
        <begin position="329"/>
        <end position="348"/>
    </location>
</feature>
<dbReference type="AlphaFoldDB" id="A0A1S7DKT5"/>
<feature type="domain" description="DAGKc" evidence="2">
    <location>
        <begin position="134"/>
        <end position="276"/>
    </location>
</feature>
<dbReference type="InterPro" id="IPR017438">
    <property type="entry name" value="ATP-NAD_kinase_N"/>
</dbReference>
<dbReference type="SMART" id="SM00046">
    <property type="entry name" value="DAGKc"/>
    <property type="match status" value="1"/>
</dbReference>
<dbReference type="InterPro" id="IPR001206">
    <property type="entry name" value="Diacylglycerol_kinase_cat_dom"/>
</dbReference>
<dbReference type="PROSITE" id="PS50146">
    <property type="entry name" value="DAGK"/>
    <property type="match status" value="1"/>
</dbReference>
<dbReference type="GO" id="GO:0016020">
    <property type="term" value="C:membrane"/>
    <property type="evidence" value="ECO:0007669"/>
    <property type="project" value="TreeGrafter"/>
</dbReference>
<dbReference type="OrthoDB" id="3853857at2759"/>
<dbReference type="EMBL" id="KY038070">
    <property type="protein sequence ID" value="AQY14776.1"/>
    <property type="molecule type" value="mRNA"/>
</dbReference>
<dbReference type="Gene3D" id="3.40.50.10330">
    <property type="entry name" value="Probable inorganic polyphosphate/atp-NAD kinase, domain 1"/>
    <property type="match status" value="1"/>
</dbReference>
<evidence type="ECO:0000259" key="2">
    <source>
        <dbReference type="PROSITE" id="PS50146"/>
    </source>
</evidence>
<evidence type="ECO:0000313" key="3">
    <source>
        <dbReference type="EMBL" id="AQY14776.1"/>
    </source>
</evidence>
<dbReference type="Gene3D" id="2.60.200.40">
    <property type="match status" value="1"/>
</dbReference>